<reference evidence="2" key="1">
    <citation type="submission" date="2024-05" db="EMBL/GenBank/DDBJ databases">
        <title>Planctomycetes of the genus Singulisphaera possess chitinolytic capabilities.</title>
        <authorList>
            <person name="Ivanova A."/>
        </authorList>
    </citation>
    <scope>NUCLEOTIDE SEQUENCE</scope>
    <source>
        <strain evidence="2">Ch08T</strain>
    </source>
</reference>
<dbReference type="InterPro" id="IPR027558">
    <property type="entry name" value="Pre_pil_HX9DG_C"/>
</dbReference>
<dbReference type="RefSeq" id="WP_406694023.1">
    <property type="nucleotide sequence ID" value="NZ_CP155447.1"/>
</dbReference>
<dbReference type="EMBL" id="CP155447">
    <property type="protein sequence ID" value="XBH01325.1"/>
    <property type="molecule type" value="Genomic_DNA"/>
</dbReference>
<name>A0AAU7C867_9BACT</name>
<feature type="domain" description="DUF1559" evidence="1">
    <location>
        <begin position="44"/>
        <end position="305"/>
    </location>
</feature>
<dbReference type="InterPro" id="IPR045584">
    <property type="entry name" value="Pilin-like"/>
</dbReference>
<gene>
    <name evidence="2" type="ORF">V5E97_23560</name>
</gene>
<sequence>MISFMNLPDFPNRRPRRYAFTLIELLVVIAIIAVLIALLLPAVQAAREAARRAQCSNNFKQLGLALHNYEGTHNVLPSGRASAPLVWSSLAMFQPFLEGNNVFNTLNFSISPLDVGNQTGVRITISAYLCPSDSLDRIHPDFGPNSYVANAGTGLANGGSFRPQDGPQLVDGLFFDKSAVRFAEITDGLSSTAAYSETIRGTGSDTSGAKPTDAVRQYAQGAANTPLTDSFCAAVTLWSGQRTREWARGSFCFATFNHYLTPNSKMPDCTSGAVIGRFAARSFHSGGVNVLFTDGHVRFAKDSIQVATWRAIATRNGGEVISADQL</sequence>
<dbReference type="Pfam" id="PF07596">
    <property type="entry name" value="SBP_bac_10"/>
    <property type="match status" value="1"/>
</dbReference>
<dbReference type="AlphaFoldDB" id="A0AAU7C867"/>
<protein>
    <submittedName>
        <fullName evidence="2">DUF1559 domain-containing protein</fullName>
    </submittedName>
</protein>
<accession>A0AAU7C867</accession>
<dbReference type="InterPro" id="IPR011453">
    <property type="entry name" value="DUF1559"/>
</dbReference>
<evidence type="ECO:0000259" key="1">
    <source>
        <dbReference type="Pfam" id="PF07596"/>
    </source>
</evidence>
<evidence type="ECO:0000313" key="2">
    <source>
        <dbReference type="EMBL" id="XBH01325.1"/>
    </source>
</evidence>
<organism evidence="2">
    <name type="scientific">Singulisphaera sp. Ch08</name>
    <dbReference type="NCBI Taxonomy" id="3120278"/>
    <lineage>
        <taxon>Bacteria</taxon>
        <taxon>Pseudomonadati</taxon>
        <taxon>Planctomycetota</taxon>
        <taxon>Planctomycetia</taxon>
        <taxon>Isosphaerales</taxon>
        <taxon>Isosphaeraceae</taxon>
        <taxon>Singulisphaera</taxon>
    </lineage>
</organism>
<dbReference type="SUPFAM" id="SSF54523">
    <property type="entry name" value="Pili subunits"/>
    <property type="match status" value="1"/>
</dbReference>
<proteinExistence type="predicted"/>
<dbReference type="PANTHER" id="PTHR30093">
    <property type="entry name" value="GENERAL SECRETION PATHWAY PROTEIN G"/>
    <property type="match status" value="1"/>
</dbReference>
<dbReference type="NCBIfam" id="TIGR04294">
    <property type="entry name" value="pre_pil_HX9DG"/>
    <property type="match status" value="1"/>
</dbReference>
<dbReference type="PANTHER" id="PTHR30093:SF2">
    <property type="entry name" value="TYPE II SECRETION SYSTEM PROTEIN H"/>
    <property type="match status" value="1"/>
</dbReference>
<dbReference type="InterPro" id="IPR012902">
    <property type="entry name" value="N_methyl_site"/>
</dbReference>
<dbReference type="Pfam" id="PF07963">
    <property type="entry name" value="N_methyl"/>
    <property type="match status" value="1"/>
</dbReference>
<dbReference type="Gene3D" id="3.30.700.10">
    <property type="entry name" value="Glycoprotein, Type 4 Pilin"/>
    <property type="match status" value="1"/>
</dbReference>
<dbReference type="NCBIfam" id="TIGR02532">
    <property type="entry name" value="IV_pilin_GFxxxE"/>
    <property type="match status" value="1"/>
</dbReference>